<evidence type="ECO:0000313" key="2">
    <source>
        <dbReference type="Proteomes" id="UP000506160"/>
    </source>
</evidence>
<gene>
    <name evidence="1" type="ORF">O970_08955</name>
</gene>
<proteinExistence type="predicted"/>
<dbReference type="InterPro" id="IPR025157">
    <property type="entry name" value="Hemagglutinin_rpt"/>
</dbReference>
<dbReference type="Proteomes" id="UP000506160">
    <property type="component" value="Unassembled WGS sequence"/>
</dbReference>
<dbReference type="Pfam" id="PF13332">
    <property type="entry name" value="Fil_haemagg_2"/>
    <property type="match status" value="1"/>
</dbReference>
<reference evidence="1 2" key="1">
    <citation type="journal article" date="2014" name="Appl. Environ. Microbiol.">
        <title>Genomic features of a bumble bee symbiont reflect its host environment.</title>
        <authorList>
            <person name="Martinson V.G."/>
            <person name="Magoc T."/>
            <person name="Koch H."/>
            <person name="Salzberg S.L."/>
            <person name="Moran N.A."/>
        </authorList>
    </citation>
    <scope>NUCLEOTIDE SEQUENCE [LARGE SCALE GENOMIC DNA]</scope>
    <source>
        <strain evidence="1 2">Bimp</strain>
    </source>
</reference>
<keyword evidence="2" id="KW-1185">Reference proteome</keyword>
<evidence type="ECO:0000313" key="1">
    <source>
        <dbReference type="EMBL" id="TEA26389.1"/>
    </source>
</evidence>
<organism evidence="1 2">
    <name type="scientific">Candidatus Schmidhempelia bombi str. Bimp</name>
    <dbReference type="NCBI Taxonomy" id="1387197"/>
    <lineage>
        <taxon>Bacteria</taxon>
        <taxon>Pseudomonadati</taxon>
        <taxon>Pseudomonadota</taxon>
        <taxon>Gammaproteobacteria</taxon>
        <taxon>Orbales</taxon>
        <taxon>Orbaceae</taxon>
        <taxon>Candidatus Schmidhempelia</taxon>
    </lineage>
</organism>
<accession>A0AB94IAI0</accession>
<comment type="caution">
    <text evidence="1">The sequence shown here is derived from an EMBL/GenBank/DDBJ whole genome shotgun (WGS) entry which is preliminary data.</text>
</comment>
<evidence type="ECO:0008006" key="3">
    <source>
        <dbReference type="Google" id="ProtNLM"/>
    </source>
</evidence>
<dbReference type="GO" id="GO:0003824">
    <property type="term" value="F:catalytic activity"/>
    <property type="evidence" value="ECO:0007669"/>
    <property type="project" value="UniProtKB-ARBA"/>
</dbReference>
<name>A0AB94IAI0_9GAMM</name>
<protein>
    <recommendedName>
        <fullName evidence="3">Filamentous hemagglutinin</fullName>
    </recommendedName>
</protein>
<sequence length="413" mass="43623">MDTSEDDKLLQSQTQDKQYGITVSTSGYFVSASQAIDKTAKSVENHDDKRLFAIYAAKAAVNAGQAKFNTSGINHVSTGIEENNNGMSSSLVKVTVSATANNAKQKNEYHHHSQSGTVIHAGQNVNITAQENIEGKGVDIQGHNINLNAGNDIKFDAAQSTEKIKNRDSGNHYGVGVGFGLIGGQNGFSVEIAASQSKGKENGYAEINHNSKVTAGNALNIHSGRDVILDGAELAGNRVTANIGRDLIISSVQDKEKLDSKHTSSGANVSICVPPICYGDSQASGSFNQDRMKNDYASVNEQSGIFAGTGGYDITVGNHTQLNGAVIASTADKDNNRLDTGTIGFTDIKNKAEFEVDSIGMAGGTSHTDGNPKANGGMPSIYEHDDKTSNITHSAISEGELIIRDTRTNKSKI</sequence>
<dbReference type="AlphaFoldDB" id="A0AB94IAI0"/>
<dbReference type="RefSeq" id="WP_133459364.1">
    <property type="nucleotide sequence ID" value="NZ_AWGA01000092.1"/>
</dbReference>
<dbReference type="EMBL" id="AWGA01000092">
    <property type="protein sequence ID" value="TEA26389.1"/>
    <property type="molecule type" value="Genomic_DNA"/>
</dbReference>